<accession>A0ABP1RXY2</accession>
<comment type="similarity">
    <text evidence="2">Belongs to the PTEN phosphatase protein family.</text>
</comment>
<evidence type="ECO:0000259" key="21">
    <source>
        <dbReference type="PROSITE" id="PS50056"/>
    </source>
</evidence>
<evidence type="ECO:0000256" key="1">
    <source>
        <dbReference type="ARBA" id="ARBA00004496"/>
    </source>
</evidence>
<feature type="compositionally biased region" description="Low complexity" evidence="20">
    <location>
        <begin position="406"/>
        <end position="418"/>
    </location>
</feature>
<proteinExistence type="inferred from homology"/>
<dbReference type="PANTHER" id="PTHR12305">
    <property type="entry name" value="PHOSPHATASE WITH HOMOLOGY TO TENSIN"/>
    <property type="match status" value="1"/>
</dbReference>
<dbReference type="InterPro" id="IPR029021">
    <property type="entry name" value="Prot-tyrosine_phosphatase-like"/>
</dbReference>
<feature type="compositionally biased region" description="Low complexity" evidence="20">
    <location>
        <begin position="747"/>
        <end position="778"/>
    </location>
</feature>
<dbReference type="EC" id="3.1.3.16" evidence="5"/>
<keyword evidence="8" id="KW-0904">Protein phosphatase</keyword>
<dbReference type="CDD" id="cd14509">
    <property type="entry name" value="PTP_PTEN"/>
    <property type="match status" value="1"/>
</dbReference>
<feature type="domain" description="C2 tensin-type" evidence="23">
    <location>
        <begin position="193"/>
        <end position="562"/>
    </location>
</feature>
<evidence type="ECO:0000256" key="19">
    <source>
        <dbReference type="ARBA" id="ARBA00051341"/>
    </source>
</evidence>
<dbReference type="EMBL" id="CAXLJM020000124">
    <property type="protein sequence ID" value="CAL8138726.1"/>
    <property type="molecule type" value="Genomic_DNA"/>
</dbReference>
<evidence type="ECO:0000256" key="12">
    <source>
        <dbReference type="ARBA" id="ARBA00034338"/>
    </source>
</evidence>
<evidence type="ECO:0000256" key="15">
    <source>
        <dbReference type="ARBA" id="ARBA00043762"/>
    </source>
</evidence>
<feature type="domain" description="Tyrosine specific protein phosphatases" evidence="21">
    <location>
        <begin position="114"/>
        <end position="174"/>
    </location>
</feature>
<dbReference type="InterPro" id="IPR029023">
    <property type="entry name" value="Tensin_phosphatase"/>
</dbReference>
<name>A0ABP1RXY2_9HEXA</name>
<evidence type="ECO:0000256" key="7">
    <source>
        <dbReference type="ARBA" id="ARBA00022801"/>
    </source>
</evidence>
<dbReference type="PROSITE" id="PS51182">
    <property type="entry name" value="C2_TENSIN"/>
    <property type="match status" value="1"/>
</dbReference>
<dbReference type="Proteomes" id="UP001642540">
    <property type="component" value="Unassembled WGS sequence"/>
</dbReference>
<feature type="region of interest" description="Disordered" evidence="20">
    <location>
        <begin position="566"/>
        <end position="606"/>
    </location>
</feature>
<dbReference type="PROSITE" id="PS51181">
    <property type="entry name" value="PPASE_TENSIN"/>
    <property type="match status" value="1"/>
</dbReference>
<evidence type="ECO:0000313" key="24">
    <source>
        <dbReference type="EMBL" id="CAL8138726.1"/>
    </source>
</evidence>
<dbReference type="PANTHER" id="PTHR12305:SF81">
    <property type="entry name" value="PHOSPHATIDYLINOSITOL 3,4,5-TRISPHOSPHATE 3-PHOSPHATASE AND DUAL-SPECIFICITY PROTEIN PHOSPHATASE PTEN"/>
    <property type="match status" value="1"/>
</dbReference>
<feature type="region of interest" description="Disordered" evidence="20">
    <location>
        <begin position="624"/>
        <end position="660"/>
    </location>
</feature>
<evidence type="ECO:0000256" key="4">
    <source>
        <dbReference type="ARBA" id="ARBA00013064"/>
    </source>
</evidence>
<gene>
    <name evidence="24" type="ORF">ODALV1_LOCUS27502</name>
</gene>
<protein>
    <recommendedName>
        <fullName evidence="12">Phosphatidylinositol 3,4,5-trisphosphate 3-phosphatase and dual-specificity protein phosphatase PTEN</fullName>
        <ecNumber evidence="5">3.1.3.16</ecNumber>
        <ecNumber evidence="4">3.1.3.48</ecNumber>
        <ecNumber evidence="3">3.1.3.67</ecNumber>
    </recommendedName>
    <alternativeName>
        <fullName evidence="16">Inositol polyphosphate 3-phosphatase</fullName>
    </alternativeName>
</protein>
<dbReference type="InterPro" id="IPR057023">
    <property type="entry name" value="PTP-SAK"/>
</dbReference>
<dbReference type="PROSITE" id="PS00383">
    <property type="entry name" value="TYR_PHOSPHATASE_1"/>
    <property type="match status" value="1"/>
</dbReference>
<dbReference type="InterPro" id="IPR014020">
    <property type="entry name" value="Tensin_C2-dom"/>
</dbReference>
<dbReference type="EC" id="3.1.3.48" evidence="4"/>
<comment type="catalytic activity">
    <reaction evidence="11">
        <text>1,2-dioctanoyl-sn-glycero-3-phospho-(1D-myo-inositol-3,4,5-trisphosphate) + H2O = 1,2-dioctanoyl-sn-glycero-3-phospho-(1D-myo-inositol-4,5-bisphosphate) + phosphate</text>
        <dbReference type="Rhea" id="RHEA:43552"/>
        <dbReference type="ChEBI" id="CHEBI:15377"/>
        <dbReference type="ChEBI" id="CHEBI:43474"/>
        <dbReference type="ChEBI" id="CHEBI:83416"/>
        <dbReference type="ChEBI" id="CHEBI:83419"/>
    </reaction>
    <physiologicalReaction direction="left-to-right" evidence="11">
        <dbReference type="Rhea" id="RHEA:43553"/>
    </physiologicalReaction>
</comment>
<keyword evidence="25" id="KW-1185">Reference proteome</keyword>
<evidence type="ECO:0000259" key="22">
    <source>
        <dbReference type="PROSITE" id="PS51181"/>
    </source>
</evidence>
<feature type="compositionally biased region" description="Low complexity" evidence="20">
    <location>
        <begin position="566"/>
        <end position="582"/>
    </location>
</feature>
<comment type="caution">
    <text evidence="24">The sequence shown here is derived from an EMBL/GenBank/DDBJ whole genome shotgun (WGS) entry which is preliminary data.</text>
</comment>
<comment type="catalytic activity">
    <reaction evidence="18">
        <text>O-phospho-L-threonyl-[protein] + H2O = L-threonyl-[protein] + phosphate</text>
        <dbReference type="Rhea" id="RHEA:47004"/>
        <dbReference type="Rhea" id="RHEA-COMP:11060"/>
        <dbReference type="Rhea" id="RHEA-COMP:11605"/>
        <dbReference type="ChEBI" id="CHEBI:15377"/>
        <dbReference type="ChEBI" id="CHEBI:30013"/>
        <dbReference type="ChEBI" id="CHEBI:43474"/>
        <dbReference type="ChEBI" id="CHEBI:61977"/>
        <dbReference type="EC" id="3.1.3.16"/>
    </reaction>
    <physiologicalReaction direction="left-to-right" evidence="18">
        <dbReference type="Rhea" id="RHEA:47005"/>
    </physiologicalReaction>
</comment>
<evidence type="ECO:0000256" key="20">
    <source>
        <dbReference type="SAM" id="MobiDB-lite"/>
    </source>
</evidence>
<dbReference type="EC" id="3.1.3.67" evidence="3"/>
<feature type="domain" description="Phosphatase tensin-type" evidence="22">
    <location>
        <begin position="14"/>
        <end position="186"/>
    </location>
</feature>
<dbReference type="InterPro" id="IPR045101">
    <property type="entry name" value="PTP_PTEN"/>
</dbReference>
<evidence type="ECO:0000256" key="3">
    <source>
        <dbReference type="ARBA" id="ARBA00013015"/>
    </source>
</evidence>
<dbReference type="InterPro" id="IPR051281">
    <property type="entry name" value="Dual-spec_lipid-protein_phosph"/>
</dbReference>
<evidence type="ECO:0000256" key="9">
    <source>
        <dbReference type="ARBA" id="ARBA00023098"/>
    </source>
</evidence>
<evidence type="ECO:0000256" key="6">
    <source>
        <dbReference type="ARBA" id="ARBA00022490"/>
    </source>
</evidence>
<dbReference type="InterPro" id="IPR016130">
    <property type="entry name" value="Tyr_Pase_AS"/>
</dbReference>
<comment type="catalytic activity">
    <reaction evidence="13">
        <text>1D-myo-inositol 1,3,4,5-tetrakisphosphate + H2O = 1D-myo-inositol 1,4,5-trisphosphate + phosphate</text>
        <dbReference type="Rhea" id="RHEA:77155"/>
        <dbReference type="ChEBI" id="CHEBI:15377"/>
        <dbReference type="ChEBI" id="CHEBI:43474"/>
        <dbReference type="ChEBI" id="CHEBI:57895"/>
        <dbReference type="ChEBI" id="CHEBI:203600"/>
    </reaction>
    <physiologicalReaction direction="left-to-right" evidence="13">
        <dbReference type="Rhea" id="RHEA:77156"/>
    </physiologicalReaction>
</comment>
<dbReference type="InterPro" id="IPR035892">
    <property type="entry name" value="C2_domain_sf"/>
</dbReference>
<evidence type="ECO:0000256" key="17">
    <source>
        <dbReference type="ARBA" id="ARBA00047986"/>
    </source>
</evidence>
<feature type="region of interest" description="Disordered" evidence="20">
    <location>
        <begin position="334"/>
        <end position="370"/>
    </location>
</feature>
<evidence type="ECO:0000259" key="23">
    <source>
        <dbReference type="PROSITE" id="PS51182"/>
    </source>
</evidence>
<dbReference type="SUPFAM" id="SSF49562">
    <property type="entry name" value="C2 domain (Calcium/lipid-binding domain, CaLB)"/>
    <property type="match status" value="1"/>
</dbReference>
<evidence type="ECO:0000313" key="25">
    <source>
        <dbReference type="Proteomes" id="UP001642540"/>
    </source>
</evidence>
<dbReference type="SUPFAM" id="SSF52799">
    <property type="entry name" value="(Phosphotyrosine protein) phosphatases II"/>
    <property type="match status" value="1"/>
</dbReference>
<sequence>MTSKIKKIVSKKRRRFQQDGYDLDLTYILENLIAMGYPGDKIEGLYRNNIEDVSKFLEAKHNGHYKIYNLCEERTYNANKFKTGIVVKYPFVDHNPPQMGIIPALCQDVHEWLSKDPKNVAAVHCKAGKGRTGLMICCYLLHSGKCQTAKDALEFYATKRTHDRKGVTIPSQQRYVGYYEYLLRTSSEIRYRPRPVNLAMIRLEGHLIENTKVILQLTLTSPEIIYTSAAFEWKNCSGKKSSTASTSSSSTDSHLHQPVCLENSNNSMISTASSSGYCGYTPNHLNIELEDGLMLSGDVKLEIFSRPVKILKKSKLCHCWFNTFFVDLESPLQQGEHHKIGPPSNSQSHQSSSHHHHPLQTQQQQAYHRNGCNNGGAVGVSFSGGAEDNNTPSACVVDGSVISVSNKHSSSNNGSCNNQTRKSDQDIAATAIPSSITPVSSGAPSKRDSLGYDNCCSVKVKFTRIEPEKLRPHRSKQIDRTMSCPPPSDTVRPKLPAEWATYSKDPPLKPPDDDEPPLVLTNSPKQHYTMIFSKEGLDKAHKDKGCKTFSSDFSIHLVLSDPSSASGYSDYSSASSHVSRSSYGGGGSSSCSATSSSGGCGGGGGVNSSNQQMQVCMSKLNKMLPDEYTNPSQHHHHRHQHHQHQHHDNSRTFMGGGGVSTHFGLKTTKTASDVRAVMSSCLGSEDHDDYVFGSGVAGEQRTSNNFRHLSHHQSGGGGGGSGGGGGGGTTCSGSGGTSGGRLNRNHSSTSSCSSTSRSSSSGESNSSCSNCSSTENCSQLLHNNNKK</sequence>
<dbReference type="PROSITE" id="PS50056">
    <property type="entry name" value="TYR_PHOSPHATASE_2"/>
    <property type="match status" value="1"/>
</dbReference>
<evidence type="ECO:0000256" key="13">
    <source>
        <dbReference type="ARBA" id="ARBA00043734"/>
    </source>
</evidence>
<evidence type="ECO:0000256" key="8">
    <source>
        <dbReference type="ARBA" id="ARBA00022912"/>
    </source>
</evidence>
<comment type="catalytic activity">
    <reaction evidence="15">
        <text>1D-myo-inositol 1,3,4,5,6-pentakisphosphate + H2O = 1D-myo-inositol 1,4,5,6-tetrakisphosphate + phosphate</text>
        <dbReference type="Rhea" id="RHEA:77143"/>
        <dbReference type="ChEBI" id="CHEBI:15377"/>
        <dbReference type="ChEBI" id="CHEBI:43474"/>
        <dbReference type="ChEBI" id="CHEBI:57627"/>
        <dbReference type="ChEBI" id="CHEBI:57733"/>
    </reaction>
    <physiologicalReaction direction="left-to-right" evidence="15">
        <dbReference type="Rhea" id="RHEA:77144"/>
    </physiologicalReaction>
</comment>
<comment type="catalytic activity">
    <reaction evidence="10">
        <text>1,2-dihexadecanoyl-sn-glycero-3-phospho-(1D-myo-inositol-3,4,5-trisphosphate) + H2O = 1,2-dihexadecanoyl-sn-glycero-3-phospho-(1D-myo-inositol-4,5-bisphosphate) + phosphate</text>
        <dbReference type="Rhea" id="RHEA:43560"/>
        <dbReference type="ChEBI" id="CHEBI:15377"/>
        <dbReference type="ChEBI" id="CHEBI:43474"/>
        <dbReference type="ChEBI" id="CHEBI:83420"/>
        <dbReference type="ChEBI" id="CHEBI:83423"/>
    </reaction>
    <physiologicalReaction direction="left-to-right" evidence="10">
        <dbReference type="Rhea" id="RHEA:43561"/>
    </physiologicalReaction>
</comment>
<feature type="compositionally biased region" description="Basic residues" evidence="20">
    <location>
        <begin position="633"/>
        <end position="645"/>
    </location>
</feature>
<evidence type="ECO:0000256" key="11">
    <source>
        <dbReference type="ARBA" id="ARBA00034268"/>
    </source>
</evidence>
<organism evidence="24 25">
    <name type="scientific">Orchesella dallaii</name>
    <dbReference type="NCBI Taxonomy" id="48710"/>
    <lineage>
        <taxon>Eukaryota</taxon>
        <taxon>Metazoa</taxon>
        <taxon>Ecdysozoa</taxon>
        <taxon>Arthropoda</taxon>
        <taxon>Hexapoda</taxon>
        <taxon>Collembola</taxon>
        <taxon>Entomobryomorpha</taxon>
        <taxon>Entomobryoidea</taxon>
        <taxon>Orchesellidae</taxon>
        <taxon>Orchesellinae</taxon>
        <taxon>Orchesella</taxon>
    </lineage>
</organism>
<keyword evidence="7" id="KW-0378">Hydrolase</keyword>
<dbReference type="SMART" id="SM01326">
    <property type="entry name" value="PTEN_C2"/>
    <property type="match status" value="1"/>
</dbReference>
<reference evidence="24 25" key="1">
    <citation type="submission" date="2024-08" db="EMBL/GenBank/DDBJ databases">
        <authorList>
            <person name="Cucini C."/>
            <person name="Frati F."/>
        </authorList>
    </citation>
    <scope>NUCLEOTIDE SEQUENCE [LARGE SCALE GENOMIC DNA]</scope>
</reference>
<evidence type="ECO:0000256" key="2">
    <source>
        <dbReference type="ARBA" id="ARBA00007881"/>
    </source>
</evidence>
<evidence type="ECO:0000256" key="16">
    <source>
        <dbReference type="ARBA" id="ARBA00044309"/>
    </source>
</evidence>
<evidence type="ECO:0000256" key="5">
    <source>
        <dbReference type="ARBA" id="ARBA00013081"/>
    </source>
</evidence>
<feature type="region of interest" description="Disordered" evidence="20">
    <location>
        <begin position="707"/>
        <end position="787"/>
    </location>
</feature>
<dbReference type="Gene3D" id="3.90.190.10">
    <property type="entry name" value="Protein tyrosine phosphatase superfamily"/>
    <property type="match status" value="1"/>
</dbReference>
<comment type="catalytic activity">
    <reaction evidence="17">
        <text>O-phospho-L-seryl-[protein] + H2O = L-seryl-[protein] + phosphate</text>
        <dbReference type="Rhea" id="RHEA:20629"/>
        <dbReference type="Rhea" id="RHEA-COMP:9863"/>
        <dbReference type="Rhea" id="RHEA-COMP:11604"/>
        <dbReference type="ChEBI" id="CHEBI:15377"/>
        <dbReference type="ChEBI" id="CHEBI:29999"/>
        <dbReference type="ChEBI" id="CHEBI:43474"/>
        <dbReference type="ChEBI" id="CHEBI:83421"/>
        <dbReference type="EC" id="3.1.3.16"/>
    </reaction>
    <physiologicalReaction direction="left-to-right" evidence="17">
        <dbReference type="Rhea" id="RHEA:20630"/>
    </physiologicalReaction>
</comment>
<dbReference type="Gene3D" id="2.60.40.1110">
    <property type="match status" value="2"/>
</dbReference>
<feature type="compositionally biased region" description="Gly residues" evidence="20">
    <location>
        <begin position="714"/>
        <end position="739"/>
    </location>
</feature>
<dbReference type="Pfam" id="PF10409">
    <property type="entry name" value="PTEN_C2"/>
    <property type="match status" value="1"/>
</dbReference>
<comment type="catalytic activity">
    <reaction evidence="14">
        <text>a 1,2-diacyl-sn-glycero-3-phospho-(1D-myo-inositol-3,4,5-trisphosphate) + H2O = a 1,2-diacyl-sn-glycero-3-phospho-(1D-myo-inositol-4,5-bisphosphate) + phosphate</text>
        <dbReference type="Rhea" id="RHEA:25017"/>
        <dbReference type="ChEBI" id="CHEBI:15377"/>
        <dbReference type="ChEBI" id="CHEBI:43474"/>
        <dbReference type="ChEBI" id="CHEBI:57836"/>
        <dbReference type="ChEBI" id="CHEBI:58456"/>
        <dbReference type="EC" id="3.1.3.67"/>
    </reaction>
    <physiologicalReaction direction="left-to-right" evidence="14">
        <dbReference type="Rhea" id="RHEA:25018"/>
    </physiologicalReaction>
</comment>
<keyword evidence="6" id="KW-0963">Cytoplasm</keyword>
<dbReference type="Pfam" id="PF22784">
    <property type="entry name" value="PTP-SAK"/>
    <property type="match status" value="1"/>
</dbReference>
<dbReference type="InterPro" id="IPR000387">
    <property type="entry name" value="Tyr_Pase_dom"/>
</dbReference>
<evidence type="ECO:0000256" key="10">
    <source>
        <dbReference type="ARBA" id="ARBA00034256"/>
    </source>
</evidence>
<keyword evidence="9" id="KW-0443">Lipid metabolism</keyword>
<feature type="region of interest" description="Disordered" evidence="20">
    <location>
        <begin position="472"/>
        <end position="494"/>
    </location>
</feature>
<evidence type="ECO:0000256" key="14">
    <source>
        <dbReference type="ARBA" id="ARBA00043760"/>
    </source>
</evidence>
<comment type="subcellular location">
    <subcellularLocation>
        <location evidence="1">Cytoplasm</location>
    </subcellularLocation>
</comment>
<comment type="catalytic activity">
    <reaction evidence="19">
        <text>O-phospho-L-tyrosyl-[protein] + H2O = L-tyrosyl-[protein] + phosphate</text>
        <dbReference type="Rhea" id="RHEA:10684"/>
        <dbReference type="Rhea" id="RHEA-COMP:10136"/>
        <dbReference type="Rhea" id="RHEA-COMP:20101"/>
        <dbReference type="ChEBI" id="CHEBI:15377"/>
        <dbReference type="ChEBI" id="CHEBI:43474"/>
        <dbReference type="ChEBI" id="CHEBI:46858"/>
        <dbReference type="ChEBI" id="CHEBI:61978"/>
        <dbReference type="EC" id="3.1.3.48"/>
    </reaction>
    <physiologicalReaction direction="left-to-right" evidence="19">
        <dbReference type="Rhea" id="RHEA:10685"/>
    </physiologicalReaction>
</comment>
<evidence type="ECO:0000256" key="18">
    <source>
        <dbReference type="ARBA" id="ARBA00048832"/>
    </source>
</evidence>
<feature type="region of interest" description="Disordered" evidence="20">
    <location>
        <begin position="406"/>
        <end position="425"/>
    </location>
</feature>